<comment type="caution">
    <text evidence="1">The sequence shown here is derived from an EMBL/GenBank/DDBJ whole genome shotgun (WGS) entry which is preliminary data.</text>
</comment>
<evidence type="ECO:0000313" key="2">
    <source>
        <dbReference type="Proteomes" id="UP000612899"/>
    </source>
</evidence>
<accession>A0A8J3QKZ3</accession>
<name>A0A8J3QKZ3_9ACTN</name>
<protein>
    <submittedName>
        <fullName evidence="1">Uncharacterized protein</fullName>
    </submittedName>
</protein>
<organism evidence="1 2">
    <name type="scientific">Rhizocola hellebori</name>
    <dbReference type="NCBI Taxonomy" id="1392758"/>
    <lineage>
        <taxon>Bacteria</taxon>
        <taxon>Bacillati</taxon>
        <taxon>Actinomycetota</taxon>
        <taxon>Actinomycetes</taxon>
        <taxon>Micromonosporales</taxon>
        <taxon>Micromonosporaceae</taxon>
        <taxon>Rhizocola</taxon>
    </lineage>
</organism>
<dbReference type="Proteomes" id="UP000612899">
    <property type="component" value="Unassembled WGS sequence"/>
</dbReference>
<dbReference type="EMBL" id="BONY01000160">
    <property type="protein sequence ID" value="GIH11734.1"/>
    <property type="molecule type" value="Genomic_DNA"/>
</dbReference>
<evidence type="ECO:0000313" key="1">
    <source>
        <dbReference type="EMBL" id="GIH11734.1"/>
    </source>
</evidence>
<sequence>MPVFFLDDADTKVRTRAWGELHKRWAGIITKVEAHSILYVKRVLINETKGEDLRRSRQVRDSLSEVPNVKYVNARITKHQQTFLA</sequence>
<keyword evidence="2" id="KW-1185">Reference proteome</keyword>
<gene>
    <name evidence="1" type="ORF">Rhe02_98010</name>
</gene>
<reference evidence="1" key="1">
    <citation type="submission" date="2021-01" db="EMBL/GenBank/DDBJ databases">
        <title>Whole genome shotgun sequence of Rhizocola hellebori NBRC 109834.</title>
        <authorList>
            <person name="Komaki H."/>
            <person name="Tamura T."/>
        </authorList>
    </citation>
    <scope>NUCLEOTIDE SEQUENCE</scope>
    <source>
        <strain evidence="1">NBRC 109834</strain>
    </source>
</reference>
<dbReference type="AlphaFoldDB" id="A0A8J3QKZ3"/>
<proteinExistence type="predicted"/>